<evidence type="ECO:0000313" key="2">
    <source>
        <dbReference type="EMBL" id="PWW73772.1"/>
    </source>
</evidence>
<dbReference type="AlphaFoldDB" id="A0A317SH94"/>
<gene>
    <name evidence="2" type="ORF">C7212DRAFT_353694</name>
</gene>
<comment type="caution">
    <text evidence="2">The sequence shown here is derived from an EMBL/GenBank/DDBJ whole genome shotgun (WGS) entry which is preliminary data.</text>
</comment>
<organism evidence="2 3">
    <name type="scientific">Tuber magnatum</name>
    <name type="common">white Piedmont truffle</name>
    <dbReference type="NCBI Taxonomy" id="42249"/>
    <lineage>
        <taxon>Eukaryota</taxon>
        <taxon>Fungi</taxon>
        <taxon>Dikarya</taxon>
        <taxon>Ascomycota</taxon>
        <taxon>Pezizomycotina</taxon>
        <taxon>Pezizomycetes</taxon>
        <taxon>Pezizales</taxon>
        <taxon>Tuberaceae</taxon>
        <taxon>Tuber</taxon>
    </lineage>
</organism>
<sequence>MNKYIAFTIFQLTWFIQVISRKMGHRLDGPGSYDGPGSHSGTGYIHTPPNINFAPASRTPGPPPAWLPTPSHFPYHAVEPPRYRHLDNRATNDTPSHAEQTPPITDPKSGSVDRYVEKFKDWNSGSGSFGPPESRELALTMQMPKSDFLNFKRALNIDDDENTMFPKFSFDASSSTLIIRCMPGPIHEKVVSTVAEGFNLARSSLPTRLRENVSIVGNQKFRTFQGAYRGSRKVPDTAVQVENVAGAPEVKFVLEVGHAGEYTRLVQDAKIWLQGTDTVSAVMLVKVQEDPAYQNPTSRHSDEEFDQLEFPPSHEIAHELFTLDGAQGPAWYKGLRWVGRITGFIEIWKRDPVSRLAIRTFGPSNHFGTNNCTYIYFHLSDFLDVSFEEDHHVPFDWGLFHRKLGTYIRELAVDRCGEVLEAREGRTDILDRNYQPSPTAGSA</sequence>
<keyword evidence="3" id="KW-1185">Reference proteome</keyword>
<protein>
    <submittedName>
        <fullName evidence="2">Uncharacterized protein</fullName>
    </submittedName>
</protein>
<feature type="region of interest" description="Disordered" evidence="1">
    <location>
        <begin position="85"/>
        <end position="111"/>
    </location>
</feature>
<evidence type="ECO:0000313" key="3">
    <source>
        <dbReference type="Proteomes" id="UP000246991"/>
    </source>
</evidence>
<dbReference type="EMBL" id="PYWC01000074">
    <property type="protein sequence ID" value="PWW73772.1"/>
    <property type="molecule type" value="Genomic_DNA"/>
</dbReference>
<evidence type="ECO:0000256" key="1">
    <source>
        <dbReference type="SAM" id="MobiDB-lite"/>
    </source>
</evidence>
<feature type="compositionally biased region" description="Polar residues" evidence="1">
    <location>
        <begin position="91"/>
        <end position="103"/>
    </location>
</feature>
<reference evidence="2 3" key="1">
    <citation type="submission" date="2018-03" db="EMBL/GenBank/DDBJ databases">
        <title>Genomes of Pezizomycetes fungi and the evolution of truffles.</title>
        <authorList>
            <person name="Murat C."/>
            <person name="Payen T."/>
            <person name="Noel B."/>
            <person name="Kuo A."/>
            <person name="Martin F.M."/>
        </authorList>
    </citation>
    <scope>NUCLEOTIDE SEQUENCE [LARGE SCALE GENOMIC DNA]</scope>
    <source>
        <strain evidence="2">091103-1</strain>
    </source>
</reference>
<feature type="region of interest" description="Disordered" evidence="1">
    <location>
        <begin position="30"/>
        <end position="67"/>
    </location>
</feature>
<name>A0A317SH94_9PEZI</name>
<accession>A0A317SH94</accession>
<dbReference type="Proteomes" id="UP000246991">
    <property type="component" value="Unassembled WGS sequence"/>
</dbReference>
<proteinExistence type="predicted"/>
<dbReference type="OrthoDB" id="76567at2759"/>